<dbReference type="AlphaFoldDB" id="A0A7V3ZID5"/>
<dbReference type="EMBL" id="DTDV01000010">
    <property type="protein sequence ID" value="HGK23559.1"/>
    <property type="molecule type" value="Genomic_DNA"/>
</dbReference>
<name>A0A7V3ZID5_DICTH</name>
<evidence type="ECO:0000313" key="1">
    <source>
        <dbReference type="EMBL" id="HGK23559.1"/>
    </source>
</evidence>
<comment type="caution">
    <text evidence="1">The sequence shown here is derived from an EMBL/GenBank/DDBJ whole genome shotgun (WGS) entry which is preliminary data.</text>
</comment>
<proteinExistence type="predicted"/>
<dbReference type="Pfam" id="PF12686">
    <property type="entry name" value="DUF3800"/>
    <property type="match status" value="1"/>
</dbReference>
<sequence length="261" mass="31398">MTLYRLYIDESGDHTYNEIESYERRYLALLGCIIEEKHYINKFYPTLENLKRKHFNSHPDDPVILHRKEIIQNKGRFSILKEPQKREAFDRDLLQFLREMEYVIILIVMDKKAHLEKYRDLAFHPYNFSLAIMLERYFFFLKDCNARGDVMIEGRQKKEDEELKEAYRKIYSEGTKQVKDLEFQRVLTSKEIKIKNKTHNIAGLQICDILAYPLKKCFLIEKGLLEEISKDEFNYKIYKTVEDKFYSKDGKVEGYGKKIFP</sequence>
<accession>A0A7V3ZID5</accession>
<gene>
    <name evidence="1" type="ORF">ENU78_03800</name>
</gene>
<organism evidence="1">
    <name type="scientific">Dictyoglomus thermophilum</name>
    <dbReference type="NCBI Taxonomy" id="14"/>
    <lineage>
        <taxon>Bacteria</taxon>
        <taxon>Pseudomonadati</taxon>
        <taxon>Dictyoglomota</taxon>
        <taxon>Dictyoglomia</taxon>
        <taxon>Dictyoglomales</taxon>
        <taxon>Dictyoglomaceae</taxon>
        <taxon>Dictyoglomus</taxon>
    </lineage>
</organism>
<dbReference type="InterPro" id="IPR024524">
    <property type="entry name" value="DUF3800"/>
</dbReference>
<protein>
    <submittedName>
        <fullName evidence="1">DUF3800 domain-containing protein</fullName>
    </submittedName>
</protein>
<reference evidence="1" key="1">
    <citation type="journal article" date="2020" name="mSystems">
        <title>Genome- and Community-Level Interaction Insights into Carbon Utilization and Element Cycling Functions of Hydrothermarchaeota in Hydrothermal Sediment.</title>
        <authorList>
            <person name="Zhou Z."/>
            <person name="Liu Y."/>
            <person name="Xu W."/>
            <person name="Pan J."/>
            <person name="Luo Z.H."/>
            <person name="Li M."/>
        </authorList>
    </citation>
    <scope>NUCLEOTIDE SEQUENCE [LARGE SCALE GENOMIC DNA]</scope>
    <source>
        <strain evidence="1">SpSt-70</strain>
    </source>
</reference>